<accession>A0A101HRQ2</accession>
<protein>
    <recommendedName>
        <fullName evidence="1">AIR9-like A9 domain-containing protein</fullName>
    </recommendedName>
</protein>
<dbReference type="Gene3D" id="2.60.40.2700">
    <property type="match status" value="1"/>
</dbReference>
<proteinExistence type="predicted"/>
<dbReference type="Proteomes" id="UP000054092">
    <property type="component" value="Unassembled WGS sequence"/>
</dbReference>
<dbReference type="EMBL" id="LGGP01000028">
    <property type="protein sequence ID" value="KUK81876.1"/>
    <property type="molecule type" value="Genomic_DNA"/>
</dbReference>
<evidence type="ECO:0000313" key="3">
    <source>
        <dbReference type="Proteomes" id="UP000054092"/>
    </source>
</evidence>
<dbReference type="InterPro" id="IPR056284">
    <property type="entry name" value="AIR9-like_A9"/>
</dbReference>
<organism evidence="2 3">
    <name type="scientific">Mesotoga prima</name>
    <dbReference type="NCBI Taxonomy" id="1184387"/>
    <lineage>
        <taxon>Bacteria</taxon>
        <taxon>Thermotogati</taxon>
        <taxon>Thermotogota</taxon>
        <taxon>Thermotogae</taxon>
        <taxon>Kosmotogales</taxon>
        <taxon>Kosmotogaceae</taxon>
        <taxon>Mesotoga</taxon>
    </lineage>
</organism>
<dbReference type="PATRIC" id="fig|1184387.3.peg.592"/>
<dbReference type="PANTHER" id="PTHR31149">
    <property type="entry name" value="EXPRESSED PROTEIN"/>
    <property type="match status" value="1"/>
</dbReference>
<feature type="domain" description="AIR9-like A9" evidence="1">
    <location>
        <begin position="33"/>
        <end position="118"/>
    </location>
</feature>
<dbReference type="PROSITE" id="PS51257">
    <property type="entry name" value="PROKAR_LIPOPROTEIN"/>
    <property type="match status" value="1"/>
</dbReference>
<dbReference type="Pfam" id="PF23197">
    <property type="entry name" value="IG_AIR9"/>
    <property type="match status" value="1"/>
</dbReference>
<evidence type="ECO:0000259" key="1">
    <source>
        <dbReference type="Pfam" id="PF23197"/>
    </source>
</evidence>
<dbReference type="PANTHER" id="PTHR31149:SF11">
    <property type="entry name" value="187-KDA MICROTUBULE-ASSOCIATED PROTEIN AIR9"/>
    <property type="match status" value="1"/>
</dbReference>
<reference evidence="3" key="1">
    <citation type="journal article" date="2015" name="MBio">
        <title>Genome-Resolved Metagenomic Analysis Reveals Roles for Candidate Phyla and Other Microbial Community Members in Biogeochemical Transformations in Oil Reservoirs.</title>
        <authorList>
            <person name="Hu P."/>
            <person name="Tom L."/>
            <person name="Singh A."/>
            <person name="Thomas B.C."/>
            <person name="Baker B.J."/>
            <person name="Piceno Y.M."/>
            <person name="Andersen G.L."/>
            <person name="Banfield J.F."/>
        </authorList>
    </citation>
    <scope>NUCLEOTIDE SEQUENCE [LARGE SCALE GENOMIC DNA]</scope>
</reference>
<sequence length="263" mass="28669">MILLKRLIYVVLLSVVLVALSGCPPINKMPVASNVRIIGQTISGQRVEGEYDYSDPEKDIEGASKYRWYRSENPDGTNLTVISQATSREYQLTFQDVGKYIYFEVTPIDIKGKVGDPAMSKASSIVVAGPSFEIVDTTVDKSSLGSVVVKGNNLGEINAFEVVLEFDAGYMTCTGIVQSLVGGLMITRQPEDNIIHVAIASLKEVDVQSTELLRIFFDILGKTGITEVIFTEYVSEGGVSFKTTVIPEVDELDLSDVGIIIVQ</sequence>
<gene>
    <name evidence="2" type="ORF">XD94_0280</name>
</gene>
<evidence type="ECO:0000313" key="2">
    <source>
        <dbReference type="EMBL" id="KUK81876.1"/>
    </source>
</evidence>
<comment type="caution">
    <text evidence="2">The sequence shown here is derived from an EMBL/GenBank/DDBJ whole genome shotgun (WGS) entry which is preliminary data.</text>
</comment>
<name>A0A101HRQ2_9BACT</name>
<dbReference type="AlphaFoldDB" id="A0A101HRQ2"/>